<dbReference type="EnsemblPlants" id="EMT13150">
    <property type="protein sequence ID" value="EMT13150"/>
    <property type="gene ID" value="F775_31309"/>
</dbReference>
<proteinExistence type="predicted"/>
<protein>
    <submittedName>
        <fullName evidence="1">Uncharacterized protein</fullName>
    </submittedName>
</protein>
<sequence>MEYSEHPWTTLLAEVQNERRDFKVFVASFQSDSPSVLTASSIAGTDLLNVSHCSTVILIPAFKQQEDVSCETFARI</sequence>
<accession>N1R2C0</accession>
<organism evidence="1">
    <name type="scientific">Aegilops tauschii</name>
    <name type="common">Tausch's goatgrass</name>
    <name type="synonym">Aegilops squarrosa</name>
    <dbReference type="NCBI Taxonomy" id="37682"/>
    <lineage>
        <taxon>Eukaryota</taxon>
        <taxon>Viridiplantae</taxon>
        <taxon>Streptophyta</taxon>
        <taxon>Embryophyta</taxon>
        <taxon>Tracheophyta</taxon>
        <taxon>Spermatophyta</taxon>
        <taxon>Magnoliopsida</taxon>
        <taxon>Liliopsida</taxon>
        <taxon>Poales</taxon>
        <taxon>Poaceae</taxon>
        <taxon>BOP clade</taxon>
        <taxon>Pooideae</taxon>
        <taxon>Triticodae</taxon>
        <taxon>Triticeae</taxon>
        <taxon>Triticinae</taxon>
        <taxon>Aegilops</taxon>
    </lineage>
</organism>
<name>N1R2C0_AEGTA</name>
<dbReference type="AlphaFoldDB" id="N1R2C0"/>
<reference evidence="1" key="1">
    <citation type="submission" date="2015-06" db="UniProtKB">
        <authorList>
            <consortium name="EnsemblPlants"/>
        </authorList>
    </citation>
    <scope>IDENTIFICATION</scope>
</reference>
<evidence type="ECO:0000313" key="1">
    <source>
        <dbReference type="EnsemblPlants" id="EMT13150"/>
    </source>
</evidence>